<dbReference type="InterPro" id="IPR042104">
    <property type="entry name" value="PKS_dehydratase_sf"/>
</dbReference>
<dbReference type="Pfam" id="PF00550">
    <property type="entry name" value="PP-binding"/>
    <property type="match status" value="1"/>
</dbReference>
<feature type="domain" description="Ketosynthase family 3 (KS3)" evidence="21">
    <location>
        <begin position="12"/>
        <end position="427"/>
    </location>
</feature>
<dbReference type="SUPFAM" id="SSF50129">
    <property type="entry name" value="GroES-like"/>
    <property type="match status" value="1"/>
</dbReference>
<keyword evidence="10" id="KW-0560">Oxidoreductase</keyword>
<feature type="transmembrane region" description="Helical" evidence="19">
    <location>
        <begin position="2764"/>
        <end position="2788"/>
    </location>
</feature>
<dbReference type="SUPFAM" id="SSF53335">
    <property type="entry name" value="S-adenosyl-L-methionine-dependent methyltransferases"/>
    <property type="match status" value="1"/>
</dbReference>
<name>I0YNH2_COCSC</name>
<dbReference type="Proteomes" id="UP000007264">
    <property type="component" value="Unassembled WGS sequence"/>
</dbReference>
<evidence type="ECO:0000256" key="2">
    <source>
        <dbReference type="ARBA" id="ARBA00018769"/>
    </source>
</evidence>
<dbReference type="GO" id="GO:0016787">
    <property type="term" value="F:hydrolase activity"/>
    <property type="evidence" value="ECO:0007669"/>
    <property type="project" value="UniProtKB-KW"/>
</dbReference>
<evidence type="ECO:0000256" key="12">
    <source>
        <dbReference type="ARBA" id="ARBA00023098"/>
    </source>
</evidence>
<dbReference type="Pfam" id="PF02801">
    <property type="entry name" value="Ketoacyl-synt_C"/>
    <property type="match status" value="1"/>
</dbReference>
<protein>
    <recommendedName>
        <fullName evidence="2">Fatty acid synthase</fullName>
        <ecNumber evidence="1">2.3.1.85</ecNumber>
    </recommendedName>
</protein>
<dbReference type="Gene3D" id="3.40.50.720">
    <property type="entry name" value="NAD(P)-binding Rossmann-like Domain"/>
    <property type="match status" value="1"/>
</dbReference>
<keyword evidence="9" id="KW-0521">NADP</keyword>
<keyword evidence="13" id="KW-0275">Fatty acid biosynthesis</keyword>
<evidence type="ECO:0000256" key="3">
    <source>
        <dbReference type="ARBA" id="ARBA00022450"/>
    </source>
</evidence>
<proteinExistence type="predicted"/>
<keyword evidence="12" id="KW-0443">Lipid metabolism</keyword>
<dbReference type="Gene3D" id="3.40.47.10">
    <property type="match status" value="1"/>
</dbReference>
<evidence type="ECO:0000256" key="17">
    <source>
        <dbReference type="PROSITE-ProRule" id="PRU01363"/>
    </source>
</evidence>
<comment type="cofactor">
    <cofactor evidence="16">
        <name>heme</name>
        <dbReference type="ChEBI" id="CHEBI:30413"/>
    </cofactor>
</comment>
<dbReference type="GO" id="GO:0004497">
    <property type="term" value="F:monooxygenase activity"/>
    <property type="evidence" value="ECO:0007669"/>
    <property type="project" value="InterPro"/>
</dbReference>
<dbReference type="Pfam" id="PF08242">
    <property type="entry name" value="Methyltransf_12"/>
    <property type="match status" value="1"/>
</dbReference>
<feature type="compositionally biased region" description="Basic residues" evidence="18">
    <location>
        <begin position="2650"/>
        <end position="2661"/>
    </location>
</feature>
<evidence type="ECO:0000256" key="1">
    <source>
        <dbReference type="ARBA" id="ARBA00012873"/>
    </source>
</evidence>
<evidence type="ECO:0000256" key="19">
    <source>
        <dbReference type="SAM" id="Phobius"/>
    </source>
</evidence>
<dbReference type="PROSITE" id="PS52004">
    <property type="entry name" value="KS3_2"/>
    <property type="match status" value="1"/>
</dbReference>
<sequence>MTGNYSKPAMAQPAAQVLGYSCRLPESGSPSEFWENLLTGVDMQTQDDRRWPVGQLKTPPRSGKLPDYDKFDASFFTVHAQQANKMDPQLRKLLEVSYEALIHSGLIIGDLPSERCGVYIGCCGSEVHAQWLADVDSVTGYEQTGCAASMFANRLSWFYNFKGPSKIVDTACSSSFVALNDAISDIKAGVIDYAVVGGASAILRPQTSLAFGKLNMLSPEGHCKSFDASANGYARADGIVAIVIARPGITLPQFAPVPPRGDILTIATNNDGRTKEGVTFPSGPAQRALAEVVCAQAGVKPSQVAYVEAHGTGTVVGDGQELGALEEFYAIKGERTAEEPLLIGSVKSNMGHCEGCSGLAGLLKVLMSFEHGTLPANLHFNEPNPNNKSLKEGVIKVVTETTPWEGGIVAQSNFGFGGTNVHLLVQGGPKPSLPLGFAPSTPDVSDGEGAALSDSQGDTDEEFSGYNGIIPLAARTQQGFDALVESIQAAPGLIEDVAGSMRRFANSVGADSTKLTVRGTLHKGVAKSATASSANAPIWFAFSGNGSQWPKMGLELLSESPAYSRGVKACAEALKPFGIDLVAAFSDEAGFSEDPILAAVGLIALQVGLTDMLAEEYGIVPAGFLGHSAGEIACGYADGGFTREQAVLVAYHRARQWPEGGLEGGLMAATGLSAAAAAERLEREGLSSCVVACDNSPTSTTLSGPKEELQQLLDALKTEGVFVRALSTCEVAYHSPLLDPVLPQLSAALEALIPAPKPRSERWVSAAFPAGSEDPDALLCSAAYQVHAFRNRVQFTDAAAAVPKAAILLEIGPHGVLRSPLRQCRPEVPYVATIKKGSDASQTVPDSVCELWRKGAALSWPVEELSKEATQLPAEVAAALVSWDHSGEYPLPNAWLSSGTAGFTRTFKLDDPEHAFIADHNVDGRILMPATSYLVTAWEALAAQQEKKMSELPVLFEDVSIVQAVPVAPGGSVTQGGDLIAEGKISVVHQKEAPKPAADAAENEEAPEKPAAKETPQAETDADAEAEPTEVDWDHGVLDTMEAPAFYRQVLRTGIRYGPHFKMLVKKTIDGSAAVLRWDACFIRLLDGLLQAGALNATDTQLRVPTGIRRLLIKDANSASITGSEGALSMLVVHKTLAVEVDSVLGLTTCAMADISGVELGVAPLRPPNFHTVERQVKFVPYGVSEDAERLAYYRKLEGFLAATIRPHLVAMQASEEGLPDHLQKVLKLVNAVPYKPPSAEEEEAFLAEPCHILARLYRDLFKDEETAKATLADPNMAIVQHPEHKDLYATDPIARGFEGEVLTVMLDTVGENLSTDGFRCAEVGAGTGGFTRQVIDELDRCPYSQLLKYVATDVSASWGAALTKSLKVPALEFKVWDVNKPAGKELEGPFDLILASNAIHTCDNMAGKPRFLLGLANITEQLAPGGFLLAYEATRPLATFAWGLDKVTWNFTDEREYGLWMSPQRWHAQLAAAGLDMVSEHTCPDASGCMFLYRKPDLAARNDVILRAPRIGASEAAMDTWLHDYTDSLDSVAGAERGMPAPGGPKEEATPAPDAEPAAAGRLWLTGTLQSNAGILGLMKCARAEPRGGALRCVMDASSKYSLHTGDRRGDVGDGDADLAPLVEQARQLDLTFNVFVDGRHGAYRSIPMPADKVDKLSARAGAPQGAHLQVQTYGDLNSMRWVQNLPLPSSADGYVVCDVDYGALNFRDVMLAYGKLSRDLMAHGKNGQGGGDYIGLEFSGKVGVGVGERRVMGVGQNAIATRLATRGELLWDYPADWTAAQAATVPVAYCTAYYSLVMRGRLLPGQRVLIHSGSGAVGLAAIAICLHRGCEVFVTCGSAEKKAFLMERFPALKEDHIGDSRSTSFEALVLRATKGAGVHMVLNSLAGDKLQASVRCIASYGKLLEIGKYDILKGTGLSMRPLLRNIEFQGIDLDRVFNDGEDPAKMAELSALLNEGIRTGEVQPLPFKVYKADDVPSAFRYMASGTHIGKVLVQPIPGTDEVAPSSELSAVPQISFRPDRTYVITGGLGGFGLATATWMAEKGARSLVLTSKRGMRTGEQAACVQRLRDSFGAKVAVSTLDVANLDEAHALIKLADGQAPVGGVFHLAMILSDRFLTNQTGESWQKAVECKAQGALHLDMACQGLTHLEHFVMFSSMVAWAGNEGQGNYAWANMVGEMLCESRRRVGLPGLAISWGAVAGVGYIEEVLRGKIIGRKFEINPPQPIEDCLVALGKYLCGGPGIRSMMGCNATLNELYSNTGSDSDKGLVASVLDLMGLKEGEVGENDSLADLGLDSLQLVEIRSKIGTLTLAGLRELAEEAGESKTAPAEAAEPSAAEEPQEAAVAAALKLPADDARPSTPPLEKEEIAPRTPDRQSLPNIPRPPSPTALTTPVVAKPVKAYDGKRPARSPSTDSAFDLEIPVPAVAPESAAATAAAAAAADERPWQREAKWAVSTLIGILYIGSVLMSVGVPCFAAAAGIGAKLGIWAALPLIPLVWLTLGFGLCFACVLTKRNIGPRLSPRHPIKMFSGDFARWWLVNRMVGVTTMIFADQLRGTGLLVSWLRAMGAHIGENVVIDTLDVTDFDLISIGDNVAIGEGATVMGHYYKGGFLHFDEVVIGDGCRLDPFSLAGPGLTLLKGEQLPALATKPRKAAPVRKAKGSAAAAQPPPHMAESLTPIESPAVAGMYTIALVTAPAVYSALFVIARTMAFLGLQLPFMTSPAVFAVAALTAMVSPLFIPMLFLALPAEAGALAALLHPATALLFVPLVPVAYVIFGVLLCAAMVAIKWAALGRAKPGTHRRLSEYGLRFWLAQRAVEMGYKRFAIMGTWAINVYLRAMGAKIAKEVNIRFGNMMLTPDMLDIAEGVHIGDTANILTSMALDADRVLVGKVDIGQQAMLGLASVLCPATRVGKGVVLGGQASAEPGADLMAQMLYFGTPATALFKSPVRLGVMDPATTPGEKLRFAFAPLLQPLLAFLIVTIAAHAASILAAAVAALAYSPNVALALAPLVYTAFGAGQVLLIAGCKALLVGKLQPGRVWKKTEAYNLQRTLMLIAQIPFSHTFAEAVRGSFWYNVSGRIWGMTVGKEVFADTCMAHNDFDLPLVEDGVILGRNAIVFCHLGTYRKDGQLIIHQDNSKFGKDSIIGARCATLPGYDLPASEVLAPLQLGSAVLYSAAYTFNAASDQAIKVDILILSREVPQRKPASKRTHHVGSLSLEFDRGIAAGMFNTSMRVIGASEIMMIPHLTLLITIVRFGVLAVAAAALVAAAGLAAMKAYSELRRFIVLFRIPHPPEEAILLGSALAVQRPDHHRSLRAWAKQLGGIYAIRIAGFHMVVVVDAELASQVLGNGEGLCKALEPDLSDKLMSHSGHRTMFSADTNSPYWRLIRKGAAPAFISKNIKNGFPDVVKILDQVVAKFMALPPGEEVDVNNVALRLAMDITGMVGFAKDFGTTRSFSDAGTDELFFILRSTVRELYCGATNPARHLMLWLPEVRRAPSLFRAFRARMMQLLHEVKARGEPKDEDVSIAAHLLRLRDPATGKPLPDKLVAGEFGVFFVAGIESAGNAISWTLYLLWQHPEAERKLAQELDAAGLLVTPERPHPRPMEYADLGQLTYLSWVCKEAMRVRPVSSTGTTRYAKRDMWLGGYYVPKGSLLNVPFDAVHHFPGNWPQDTDAFIPERWAVPSAELAASKDIPIASAALRAPVAPGSPGSEAAKDAAATGPKRFLPFSTGPRQCIGQSLARIMHDTTVARLVAHFTFELAPRMGGPAGVDAREINRLTLQPGGGMWMRLRPRIDVAADVAVAG</sequence>
<dbReference type="PROSITE" id="PS00086">
    <property type="entry name" value="CYTOCHROME_P450"/>
    <property type="match status" value="1"/>
</dbReference>
<evidence type="ECO:0000256" key="8">
    <source>
        <dbReference type="ARBA" id="ARBA00022832"/>
    </source>
</evidence>
<feature type="transmembrane region" description="Helical" evidence="19">
    <location>
        <begin position="2719"/>
        <end position="2744"/>
    </location>
</feature>
<dbReference type="CDD" id="cd05195">
    <property type="entry name" value="enoyl_red"/>
    <property type="match status" value="1"/>
</dbReference>
<dbReference type="EC" id="2.3.1.85" evidence="1"/>
<feature type="compositionally biased region" description="Basic and acidic residues" evidence="18">
    <location>
        <begin position="2353"/>
        <end position="2375"/>
    </location>
</feature>
<dbReference type="PROSITE" id="PS52019">
    <property type="entry name" value="PKS_MFAS_DH"/>
    <property type="match status" value="1"/>
</dbReference>
<feature type="transmembrane region" description="Helical" evidence="19">
    <location>
        <begin position="2453"/>
        <end position="2482"/>
    </location>
</feature>
<keyword evidence="19" id="KW-0812">Transmembrane</keyword>
<evidence type="ECO:0000259" key="20">
    <source>
        <dbReference type="PROSITE" id="PS50075"/>
    </source>
</evidence>
<feature type="transmembrane region" description="Helical" evidence="19">
    <location>
        <begin position="2188"/>
        <end position="2206"/>
    </location>
</feature>
<dbReference type="CDD" id="cd00833">
    <property type="entry name" value="PKS"/>
    <property type="match status" value="1"/>
</dbReference>
<dbReference type="InterPro" id="IPR036291">
    <property type="entry name" value="NAD(P)-bd_dom_sf"/>
</dbReference>
<gene>
    <name evidence="23" type="ORF">COCSUDRAFT_58178</name>
</gene>
<feature type="compositionally biased region" description="Acidic residues" evidence="18">
    <location>
        <begin position="1020"/>
        <end position="1030"/>
    </location>
</feature>
<dbReference type="SUPFAM" id="SSF52151">
    <property type="entry name" value="FabD/lysophospholipase-like"/>
    <property type="match status" value="1"/>
</dbReference>
<dbReference type="PROSITE" id="PS50075">
    <property type="entry name" value="CARRIER"/>
    <property type="match status" value="1"/>
</dbReference>
<dbReference type="Pfam" id="PF16197">
    <property type="entry name" value="KAsynt_C_assoc"/>
    <property type="match status" value="1"/>
</dbReference>
<feature type="active site" description="Proton donor; for dehydratase activity" evidence="17">
    <location>
        <position position="1087"/>
    </location>
</feature>
<feature type="region of interest" description="N-terminal hotdog fold" evidence="17">
    <location>
        <begin position="886"/>
        <end position="1020"/>
    </location>
</feature>
<dbReference type="Pfam" id="PF00698">
    <property type="entry name" value="Acyl_transf_1"/>
    <property type="match status" value="1"/>
</dbReference>
<keyword evidence="11" id="KW-0520">NAD</keyword>
<keyword evidence="19" id="KW-0472">Membrane</keyword>
<dbReference type="SMART" id="SM00826">
    <property type="entry name" value="PKS_DH"/>
    <property type="match status" value="1"/>
</dbReference>
<feature type="transmembrane region" description="Helical" evidence="19">
    <location>
        <begin position="3011"/>
        <end position="3033"/>
    </location>
</feature>
<dbReference type="InterPro" id="IPR020841">
    <property type="entry name" value="PKS_Beta-ketoAc_synthase_dom"/>
</dbReference>
<dbReference type="STRING" id="574566.I0YNH2"/>
<dbReference type="RefSeq" id="XP_005644485.1">
    <property type="nucleotide sequence ID" value="XM_005644428.1"/>
</dbReference>
<feature type="region of interest" description="Disordered" evidence="18">
    <location>
        <begin position="437"/>
        <end position="458"/>
    </location>
</feature>
<keyword evidence="4" id="KW-0444">Lipid biosynthesis</keyword>
<dbReference type="PROSITE" id="PS51257">
    <property type="entry name" value="PROKAR_LIPOPROTEIN"/>
    <property type="match status" value="1"/>
</dbReference>
<dbReference type="GO" id="GO:0020037">
    <property type="term" value="F:heme binding"/>
    <property type="evidence" value="ECO:0007669"/>
    <property type="project" value="InterPro"/>
</dbReference>
<dbReference type="SMART" id="SM00825">
    <property type="entry name" value="PKS_KS"/>
    <property type="match status" value="1"/>
</dbReference>
<dbReference type="SMART" id="SM00822">
    <property type="entry name" value="PKS_KR"/>
    <property type="match status" value="1"/>
</dbReference>
<evidence type="ECO:0000256" key="9">
    <source>
        <dbReference type="ARBA" id="ARBA00022857"/>
    </source>
</evidence>
<evidence type="ECO:0000256" key="11">
    <source>
        <dbReference type="ARBA" id="ARBA00023027"/>
    </source>
</evidence>
<feature type="domain" description="PKS/mFAS DH" evidence="22">
    <location>
        <begin position="886"/>
        <end position="1169"/>
    </location>
</feature>
<organism evidence="23 24">
    <name type="scientific">Coccomyxa subellipsoidea (strain C-169)</name>
    <name type="common">Green microalga</name>
    <dbReference type="NCBI Taxonomy" id="574566"/>
    <lineage>
        <taxon>Eukaryota</taxon>
        <taxon>Viridiplantae</taxon>
        <taxon>Chlorophyta</taxon>
        <taxon>core chlorophytes</taxon>
        <taxon>Trebouxiophyceae</taxon>
        <taxon>Trebouxiophyceae incertae sedis</taxon>
        <taxon>Coccomyxaceae</taxon>
        <taxon>Coccomyxa</taxon>
        <taxon>Coccomyxa subellipsoidea</taxon>
    </lineage>
</organism>
<evidence type="ECO:0000256" key="10">
    <source>
        <dbReference type="ARBA" id="ARBA00023002"/>
    </source>
</evidence>
<dbReference type="InterPro" id="IPR036736">
    <property type="entry name" value="ACP-like_sf"/>
</dbReference>
<evidence type="ECO:0000259" key="21">
    <source>
        <dbReference type="PROSITE" id="PS52004"/>
    </source>
</evidence>
<dbReference type="InterPro" id="IPR020807">
    <property type="entry name" value="PKS_DH"/>
</dbReference>
<comment type="caution">
    <text evidence="23">The sequence shown here is derived from an EMBL/GenBank/DDBJ whole genome shotgun (WGS) entry which is preliminary data.</text>
</comment>
<keyword evidence="7" id="KW-0378">Hydrolase</keyword>
<dbReference type="InterPro" id="IPR002401">
    <property type="entry name" value="Cyt_P450_E_grp-I"/>
</dbReference>
<dbReference type="InterPro" id="IPR049900">
    <property type="entry name" value="PKS_mFAS_DH"/>
</dbReference>
<keyword evidence="16" id="KW-0408">Iron</keyword>
<dbReference type="InterPro" id="IPR016035">
    <property type="entry name" value="Acyl_Trfase/lysoPLipase"/>
</dbReference>
<feature type="domain" description="Carrier" evidence="20">
    <location>
        <begin position="2260"/>
        <end position="2340"/>
    </location>
</feature>
<dbReference type="SUPFAM" id="SSF53901">
    <property type="entry name" value="Thiolase-like"/>
    <property type="match status" value="1"/>
</dbReference>
<dbReference type="GeneID" id="17037915"/>
<dbReference type="InterPro" id="IPR013217">
    <property type="entry name" value="Methyltransf_12"/>
</dbReference>
<dbReference type="InterPro" id="IPR001227">
    <property type="entry name" value="Ac_transferase_dom_sf"/>
</dbReference>
<dbReference type="InterPro" id="IPR036396">
    <property type="entry name" value="Cyt_P450_sf"/>
</dbReference>
<dbReference type="eggNOG" id="KOG1202">
    <property type="taxonomic scope" value="Eukaryota"/>
</dbReference>
<dbReference type="PRINTS" id="PR00385">
    <property type="entry name" value="P450"/>
</dbReference>
<keyword evidence="5" id="KW-0597">Phosphoprotein</keyword>
<dbReference type="GO" id="GO:0004315">
    <property type="term" value="F:3-oxoacyl-[acyl-carrier-protein] synthase activity"/>
    <property type="evidence" value="ECO:0007669"/>
    <property type="project" value="InterPro"/>
</dbReference>
<dbReference type="SUPFAM" id="SSF48264">
    <property type="entry name" value="Cytochrome P450"/>
    <property type="match status" value="1"/>
</dbReference>
<feature type="region of interest" description="Disordered" evidence="18">
    <location>
        <begin position="2322"/>
        <end position="2395"/>
    </location>
</feature>
<evidence type="ECO:0000313" key="24">
    <source>
        <dbReference type="Proteomes" id="UP000007264"/>
    </source>
</evidence>
<dbReference type="SUPFAM" id="SSF51161">
    <property type="entry name" value="Trimeric LpxA-like enzymes"/>
    <property type="match status" value="2"/>
</dbReference>
<feature type="transmembrane region" description="Helical" evidence="19">
    <location>
        <begin position="2975"/>
        <end position="2999"/>
    </location>
</feature>
<dbReference type="SUPFAM" id="SSF55048">
    <property type="entry name" value="Probable ACP-binding domain of malonyl-CoA ACP transacylase"/>
    <property type="match status" value="1"/>
</dbReference>
<dbReference type="Gene3D" id="1.10.1200.10">
    <property type="entry name" value="ACP-like"/>
    <property type="match status" value="1"/>
</dbReference>
<feature type="transmembrane region" description="Helical" evidence="19">
    <location>
        <begin position="3249"/>
        <end position="3275"/>
    </location>
</feature>
<dbReference type="Gene3D" id="3.90.180.10">
    <property type="entry name" value="Medium-chain alcohol dehydrogenases, catalytic domain"/>
    <property type="match status" value="1"/>
</dbReference>
<dbReference type="Gene3D" id="3.30.70.3290">
    <property type="match status" value="1"/>
</dbReference>
<dbReference type="InterPro" id="IPR006162">
    <property type="entry name" value="Ppantetheine_attach_site"/>
</dbReference>
<dbReference type="PROSITE" id="PS00606">
    <property type="entry name" value="KS3_1"/>
    <property type="match status" value="1"/>
</dbReference>
<keyword evidence="6" id="KW-0808">Transferase</keyword>
<evidence type="ECO:0000256" key="6">
    <source>
        <dbReference type="ARBA" id="ARBA00022679"/>
    </source>
</evidence>
<dbReference type="SUPFAM" id="SSF51735">
    <property type="entry name" value="NAD(P)-binding Rossmann-fold domains"/>
    <property type="match status" value="2"/>
</dbReference>
<evidence type="ECO:0000256" key="7">
    <source>
        <dbReference type="ARBA" id="ARBA00022801"/>
    </source>
</evidence>
<feature type="region of interest" description="Disordered" evidence="18">
    <location>
        <begin position="991"/>
        <end position="1030"/>
    </location>
</feature>
<feature type="region of interest" description="C-terminal hotdog fold" evidence="17">
    <location>
        <begin position="1038"/>
        <end position="1169"/>
    </location>
</feature>
<dbReference type="SMART" id="SM00827">
    <property type="entry name" value="PKS_AT"/>
    <property type="match status" value="1"/>
</dbReference>
<dbReference type="Gene3D" id="3.40.50.150">
    <property type="entry name" value="Vaccinia Virus protein VP39"/>
    <property type="match status" value="1"/>
</dbReference>
<dbReference type="InterPro" id="IPR020843">
    <property type="entry name" value="ER"/>
</dbReference>
<dbReference type="InterPro" id="IPR014043">
    <property type="entry name" value="Acyl_transferase_dom"/>
</dbReference>
<dbReference type="InterPro" id="IPR050091">
    <property type="entry name" value="PKS_NRPS_Biosynth_Enz"/>
</dbReference>
<dbReference type="GO" id="GO:0005506">
    <property type="term" value="F:iron ion binding"/>
    <property type="evidence" value="ECO:0007669"/>
    <property type="project" value="InterPro"/>
</dbReference>
<dbReference type="InterPro" id="IPR001128">
    <property type="entry name" value="Cyt_P450"/>
</dbReference>
<dbReference type="Gene3D" id="2.160.10.10">
    <property type="entry name" value="Hexapeptide repeat proteins"/>
    <property type="match status" value="2"/>
</dbReference>
<evidence type="ECO:0000259" key="22">
    <source>
        <dbReference type="PROSITE" id="PS52019"/>
    </source>
</evidence>
<dbReference type="SMART" id="SM00829">
    <property type="entry name" value="PKS_ER"/>
    <property type="match status" value="1"/>
</dbReference>
<reference evidence="23 24" key="1">
    <citation type="journal article" date="2012" name="Genome Biol.">
        <title>The genome of the polar eukaryotic microalga coccomyxa subellipsoidea reveals traits of cold adaptation.</title>
        <authorList>
            <person name="Blanc G."/>
            <person name="Agarkova I."/>
            <person name="Grimwood J."/>
            <person name="Kuo A."/>
            <person name="Brueggeman A."/>
            <person name="Dunigan D."/>
            <person name="Gurnon J."/>
            <person name="Ladunga I."/>
            <person name="Lindquist E."/>
            <person name="Lucas S."/>
            <person name="Pangilinan J."/>
            <person name="Proschold T."/>
            <person name="Salamov A."/>
            <person name="Schmutz J."/>
            <person name="Weeks D."/>
            <person name="Yamada T."/>
            <person name="Claverie J.M."/>
            <person name="Grigoriev I."/>
            <person name="Van Etten J."/>
            <person name="Lomsadze A."/>
            <person name="Borodovsky M."/>
        </authorList>
    </citation>
    <scope>NUCLEOTIDE SEQUENCE [LARGE SCALE GENOMIC DNA]</scope>
    <source>
        <strain evidence="23 24">C-169</strain>
    </source>
</reference>
<evidence type="ECO:0000256" key="18">
    <source>
        <dbReference type="SAM" id="MobiDB-lite"/>
    </source>
</evidence>
<feature type="transmembrane region" description="Helical" evidence="19">
    <location>
        <begin position="2686"/>
        <end position="2707"/>
    </location>
</feature>
<keyword evidence="14" id="KW-0511">Multifunctional enzyme</keyword>
<dbReference type="CDD" id="cd00302">
    <property type="entry name" value="cytochrome_P450"/>
    <property type="match status" value="1"/>
</dbReference>
<dbReference type="Pfam" id="PF00109">
    <property type="entry name" value="ketoacyl-synt"/>
    <property type="match status" value="1"/>
</dbReference>
<dbReference type="PROSITE" id="PS00012">
    <property type="entry name" value="PHOSPHOPANTETHEINE"/>
    <property type="match status" value="1"/>
</dbReference>
<dbReference type="KEGG" id="csl:COCSUDRAFT_58178"/>
<dbReference type="InterPro" id="IPR016039">
    <property type="entry name" value="Thiolase-like"/>
</dbReference>
<dbReference type="Pfam" id="PF00067">
    <property type="entry name" value="p450"/>
    <property type="match status" value="1"/>
</dbReference>
<dbReference type="InterPro" id="IPR011032">
    <property type="entry name" value="GroES-like_sf"/>
</dbReference>
<keyword evidence="24" id="KW-1185">Reference proteome</keyword>
<dbReference type="EMBL" id="AGSI01000017">
    <property type="protein sequence ID" value="EIE19941.1"/>
    <property type="molecule type" value="Genomic_DNA"/>
</dbReference>
<feature type="transmembrane region" description="Helical" evidence="19">
    <location>
        <begin position="2488"/>
        <end position="2513"/>
    </location>
</feature>
<dbReference type="Pfam" id="PF21149">
    <property type="entry name" value="FAS_pseudo-KR"/>
    <property type="match status" value="1"/>
</dbReference>
<feature type="binding site" description="axial binding residue" evidence="16">
    <location>
        <position position="3737"/>
    </location>
    <ligand>
        <name>heme</name>
        <dbReference type="ChEBI" id="CHEBI:30413"/>
    </ligand>
    <ligandPart>
        <name>Fe</name>
        <dbReference type="ChEBI" id="CHEBI:18248"/>
    </ligandPart>
</feature>
<dbReference type="FunFam" id="3.40.50.720:FF:000209">
    <property type="entry name" value="Polyketide synthase Pks12"/>
    <property type="match status" value="1"/>
</dbReference>
<dbReference type="eggNOG" id="KOG0158">
    <property type="taxonomic scope" value="Eukaryota"/>
</dbReference>
<dbReference type="InterPro" id="IPR009081">
    <property type="entry name" value="PP-bd_ACP"/>
</dbReference>
<feature type="region of interest" description="Disordered" evidence="18">
    <location>
        <begin position="2650"/>
        <end position="2673"/>
    </location>
</feature>
<dbReference type="Gene3D" id="3.10.129.110">
    <property type="entry name" value="Polyketide synthase dehydratase"/>
    <property type="match status" value="1"/>
</dbReference>
<dbReference type="InterPro" id="IPR014030">
    <property type="entry name" value="Ketoacyl_synth_N"/>
</dbReference>
<evidence type="ECO:0000256" key="5">
    <source>
        <dbReference type="ARBA" id="ARBA00022553"/>
    </source>
</evidence>
<keyword evidence="3" id="KW-0596">Phosphopantetheine</keyword>
<dbReference type="InterPro" id="IPR029063">
    <property type="entry name" value="SAM-dependent_MTases_sf"/>
</dbReference>
<dbReference type="InterPro" id="IPR049391">
    <property type="entry name" value="FAS_pseudo-KR"/>
</dbReference>
<dbReference type="InterPro" id="IPR018201">
    <property type="entry name" value="Ketoacyl_synth_AS"/>
</dbReference>
<dbReference type="Pfam" id="PF08659">
    <property type="entry name" value="KR"/>
    <property type="match status" value="1"/>
</dbReference>
<dbReference type="GO" id="GO:0006633">
    <property type="term" value="P:fatty acid biosynthetic process"/>
    <property type="evidence" value="ECO:0007669"/>
    <property type="project" value="UniProtKB-KW"/>
</dbReference>
<dbReference type="InterPro" id="IPR016036">
    <property type="entry name" value="Malonyl_transacylase_ACP-bd"/>
</dbReference>
<evidence type="ECO:0000256" key="13">
    <source>
        <dbReference type="ARBA" id="ARBA00023160"/>
    </source>
</evidence>
<feature type="active site" description="Proton acceptor; for dehydratase activity" evidence="17">
    <location>
        <position position="920"/>
    </location>
</feature>
<dbReference type="SUPFAM" id="SSF47336">
    <property type="entry name" value="ACP-like"/>
    <property type="match status" value="1"/>
</dbReference>
<dbReference type="PRINTS" id="PR00463">
    <property type="entry name" value="EP450I"/>
</dbReference>
<dbReference type="Pfam" id="PF13602">
    <property type="entry name" value="ADH_zinc_N_2"/>
    <property type="match status" value="1"/>
</dbReference>
<dbReference type="InterPro" id="IPR013968">
    <property type="entry name" value="PKS_KR"/>
</dbReference>
<dbReference type="PANTHER" id="PTHR43775:SF7">
    <property type="entry name" value="FATTY ACID SYNTHASE"/>
    <property type="match status" value="1"/>
</dbReference>
<dbReference type="Gene3D" id="1.10.630.10">
    <property type="entry name" value="Cytochrome P450"/>
    <property type="match status" value="1"/>
</dbReference>
<keyword evidence="19" id="KW-1133">Transmembrane helix</keyword>
<evidence type="ECO:0000256" key="16">
    <source>
        <dbReference type="PIRSR" id="PIRSR602401-1"/>
    </source>
</evidence>
<evidence type="ECO:0000256" key="14">
    <source>
        <dbReference type="ARBA" id="ARBA00023268"/>
    </source>
</evidence>
<feature type="compositionally biased region" description="Low complexity" evidence="18">
    <location>
        <begin position="2328"/>
        <end position="2352"/>
    </location>
</feature>
<feature type="region of interest" description="Disordered" evidence="18">
    <location>
        <begin position="1534"/>
        <end position="1557"/>
    </location>
</feature>
<dbReference type="PANTHER" id="PTHR43775">
    <property type="entry name" value="FATTY ACID SYNTHASE"/>
    <property type="match status" value="1"/>
</dbReference>
<dbReference type="OrthoDB" id="515223at2759"/>
<evidence type="ECO:0000256" key="4">
    <source>
        <dbReference type="ARBA" id="ARBA00022516"/>
    </source>
</evidence>
<comment type="catalytic activity">
    <reaction evidence="15">
        <text>acetyl-CoA + n malonyl-CoA + 2n NADPH + 2n H(+) = a long-chain fatty acid + (n+1) CoA + n CO2 + 2n NADP(+).</text>
        <dbReference type="EC" id="2.3.1.85"/>
    </reaction>
</comment>
<keyword evidence="8" id="KW-0276">Fatty acid metabolism</keyword>
<accession>I0YNH2</accession>
<dbReference type="GO" id="GO:0004312">
    <property type="term" value="F:fatty acid synthase activity"/>
    <property type="evidence" value="ECO:0007669"/>
    <property type="project" value="UniProtKB-EC"/>
</dbReference>
<dbReference type="InterPro" id="IPR017972">
    <property type="entry name" value="Cyt_P450_CS"/>
</dbReference>
<dbReference type="InterPro" id="IPR032821">
    <property type="entry name" value="PKS_assoc"/>
</dbReference>
<evidence type="ECO:0000256" key="15">
    <source>
        <dbReference type="ARBA" id="ARBA00044883"/>
    </source>
</evidence>
<dbReference type="GO" id="GO:0016705">
    <property type="term" value="F:oxidoreductase activity, acting on paired donors, with incorporation or reduction of molecular oxygen"/>
    <property type="evidence" value="ECO:0007669"/>
    <property type="project" value="InterPro"/>
</dbReference>
<keyword evidence="16" id="KW-0349">Heme</keyword>
<keyword evidence="16" id="KW-0479">Metal-binding</keyword>
<evidence type="ECO:0000313" key="23">
    <source>
        <dbReference type="EMBL" id="EIE19941.1"/>
    </source>
</evidence>
<dbReference type="InterPro" id="IPR014031">
    <property type="entry name" value="Ketoacyl_synth_C"/>
</dbReference>
<dbReference type="InterPro" id="IPR057326">
    <property type="entry name" value="KR_dom"/>
</dbReference>
<dbReference type="Gene3D" id="3.40.366.10">
    <property type="entry name" value="Malonyl-Coenzyme A Acyl Carrier Protein, domain 2"/>
    <property type="match status" value="1"/>
</dbReference>
<dbReference type="InterPro" id="IPR011004">
    <property type="entry name" value="Trimer_LpxA-like_sf"/>
</dbReference>